<keyword evidence="4" id="KW-1185">Reference proteome</keyword>
<dbReference type="OrthoDB" id="2066700at2"/>
<dbReference type="Pfam" id="PF02368">
    <property type="entry name" value="Big_2"/>
    <property type="match status" value="1"/>
</dbReference>
<dbReference type="EMBL" id="FRCP01000016">
    <property type="protein sequence ID" value="SHM74907.1"/>
    <property type="molecule type" value="Genomic_DNA"/>
</dbReference>
<evidence type="ECO:0000256" key="1">
    <source>
        <dbReference type="SAM" id="SignalP"/>
    </source>
</evidence>
<proteinExistence type="predicted"/>
<evidence type="ECO:0000259" key="2">
    <source>
        <dbReference type="SMART" id="SM00635"/>
    </source>
</evidence>
<evidence type="ECO:0000313" key="3">
    <source>
        <dbReference type="EMBL" id="SHM74907.1"/>
    </source>
</evidence>
<dbReference type="STRING" id="1120996.SAMN02746066_03130"/>
<accession>A0A1M7LAD5</accession>
<evidence type="ECO:0000313" key="4">
    <source>
        <dbReference type="Proteomes" id="UP000184038"/>
    </source>
</evidence>
<feature type="domain" description="BIG2" evidence="2">
    <location>
        <begin position="24"/>
        <end position="96"/>
    </location>
</feature>
<dbReference type="AlphaFoldDB" id="A0A1M7LAD5"/>
<dbReference type="SMART" id="SM00635">
    <property type="entry name" value="BID_2"/>
    <property type="match status" value="1"/>
</dbReference>
<feature type="signal peptide" evidence="1">
    <location>
        <begin position="1"/>
        <end position="26"/>
    </location>
</feature>
<dbReference type="RefSeq" id="WP_073289341.1">
    <property type="nucleotide sequence ID" value="NZ_FRCP01000016.1"/>
</dbReference>
<feature type="chain" id="PRO_5012884377" evidence="1">
    <location>
        <begin position="27"/>
        <end position="244"/>
    </location>
</feature>
<dbReference type="InterPro" id="IPR003343">
    <property type="entry name" value="Big_2"/>
</dbReference>
<dbReference type="InterPro" id="IPR008964">
    <property type="entry name" value="Invasin/intimin_cell_adhesion"/>
</dbReference>
<dbReference type="SUPFAM" id="SSF49373">
    <property type="entry name" value="Invasin/intimin cell-adhesion fragments"/>
    <property type="match status" value="1"/>
</dbReference>
<gene>
    <name evidence="3" type="ORF">SAMN02746066_03130</name>
</gene>
<reference evidence="3 4" key="1">
    <citation type="submission" date="2016-11" db="EMBL/GenBank/DDBJ databases">
        <authorList>
            <person name="Jaros S."/>
            <person name="Januszkiewicz K."/>
            <person name="Wedrychowicz H."/>
        </authorList>
    </citation>
    <scope>NUCLEOTIDE SEQUENCE [LARGE SCALE GENOMIC DNA]</scope>
    <source>
        <strain evidence="3 4">DSM 15930</strain>
    </source>
</reference>
<sequence length="244" mass="27047">MKKRIISSLLVLLVIVSLIIPSNIQAAVKISKTSTTLYTGEKVQIKVTGTNKKVTWKSSKNSIATVDSKGYVTAKKNGTATITANVSSKKYICKVTVKSSTRTLKISTESYDSDVILQAILEDVDIDNITTSGKYTLVKCKAKSLDKQITKMKDDLDITIDDLVSNGSISKIKYNKDCTKLYIYQTTNDLSEEDSMNMLGLYLSFPYIQILNGVDYEKADVYITNYDKNGKVTFSGYLKDSLNS</sequence>
<keyword evidence="1" id="KW-0732">Signal</keyword>
<name>A0A1M7LAD5_9FIRM</name>
<protein>
    <submittedName>
        <fullName evidence="3">Ig-like domain (Group 2)</fullName>
    </submittedName>
</protein>
<dbReference type="Proteomes" id="UP000184038">
    <property type="component" value="Unassembled WGS sequence"/>
</dbReference>
<organism evidence="3 4">
    <name type="scientific">Anaerosporobacter mobilis DSM 15930</name>
    <dbReference type="NCBI Taxonomy" id="1120996"/>
    <lineage>
        <taxon>Bacteria</taxon>
        <taxon>Bacillati</taxon>
        <taxon>Bacillota</taxon>
        <taxon>Clostridia</taxon>
        <taxon>Lachnospirales</taxon>
        <taxon>Lachnospiraceae</taxon>
        <taxon>Anaerosporobacter</taxon>
    </lineage>
</organism>
<dbReference type="Gene3D" id="2.60.40.1080">
    <property type="match status" value="1"/>
</dbReference>